<keyword evidence="2" id="KW-1185">Reference proteome</keyword>
<comment type="caution">
    <text evidence="1">The sequence shown here is derived from an EMBL/GenBank/DDBJ whole genome shotgun (WGS) entry which is preliminary data.</text>
</comment>
<evidence type="ECO:0000313" key="1">
    <source>
        <dbReference type="EMBL" id="RAI44724.1"/>
    </source>
</evidence>
<organism evidence="1 2">
    <name type="scientific">Rhodoplanes roseus</name>
    <dbReference type="NCBI Taxonomy" id="29409"/>
    <lineage>
        <taxon>Bacteria</taxon>
        <taxon>Pseudomonadati</taxon>
        <taxon>Pseudomonadota</taxon>
        <taxon>Alphaproteobacteria</taxon>
        <taxon>Hyphomicrobiales</taxon>
        <taxon>Nitrobacteraceae</taxon>
        <taxon>Rhodoplanes</taxon>
    </lineage>
</organism>
<dbReference type="AlphaFoldDB" id="A0A327L3G3"/>
<proteinExistence type="predicted"/>
<dbReference type="Proteomes" id="UP000249130">
    <property type="component" value="Unassembled WGS sequence"/>
</dbReference>
<name>A0A327L3G3_9BRAD</name>
<dbReference type="OrthoDB" id="8265612at2"/>
<accession>A0A327L3G3</accession>
<evidence type="ECO:0000313" key="2">
    <source>
        <dbReference type="Proteomes" id="UP000249130"/>
    </source>
</evidence>
<sequence>MSVAETLAAYRAALAEVGETITVRRLNPSPAAPTDVQALARITGYDPSEIVPGIQQGDRKVILLAEHVTLTPPLRAGDKLVVRGRVLNIETVDDSTRRLGGVLVAYELLVRG</sequence>
<protein>
    <submittedName>
        <fullName evidence="1">Uncharacterized protein</fullName>
    </submittedName>
</protein>
<dbReference type="EMBL" id="NPEX01000036">
    <property type="protein sequence ID" value="RAI44724.1"/>
    <property type="molecule type" value="Genomic_DNA"/>
</dbReference>
<reference evidence="1 2" key="1">
    <citation type="submission" date="2017-07" db="EMBL/GenBank/DDBJ databases">
        <title>Draft Genome Sequences of Select Purple Nonsulfur Bacteria.</title>
        <authorList>
            <person name="Lasarre B."/>
            <person name="Mckinlay J.B."/>
        </authorList>
    </citation>
    <scope>NUCLEOTIDE SEQUENCE [LARGE SCALE GENOMIC DNA]</scope>
    <source>
        <strain evidence="1 2">DSM 5909</strain>
    </source>
</reference>
<gene>
    <name evidence="1" type="ORF">CH341_07785</name>
</gene>